<dbReference type="AlphaFoldDB" id="A0A5E4MSP6"/>
<keyword evidence="2" id="KW-1185">Reference proteome</keyword>
<organism evidence="1 2">
    <name type="scientific">Cinara cedri</name>
    <dbReference type="NCBI Taxonomy" id="506608"/>
    <lineage>
        <taxon>Eukaryota</taxon>
        <taxon>Metazoa</taxon>
        <taxon>Ecdysozoa</taxon>
        <taxon>Arthropoda</taxon>
        <taxon>Hexapoda</taxon>
        <taxon>Insecta</taxon>
        <taxon>Pterygota</taxon>
        <taxon>Neoptera</taxon>
        <taxon>Paraneoptera</taxon>
        <taxon>Hemiptera</taxon>
        <taxon>Sternorrhyncha</taxon>
        <taxon>Aphidomorpha</taxon>
        <taxon>Aphidoidea</taxon>
        <taxon>Aphididae</taxon>
        <taxon>Lachninae</taxon>
        <taxon>Cinara</taxon>
    </lineage>
</organism>
<name>A0A5E4MSP6_9HEMI</name>
<sequence length="83" mass="10092">PTVYPYFSARAEINDEPLRSKTEPERSTKNRLKSAPEFRRRISSVCVFAVSEPGPFPFRIRYRSQRSRKTRDFFKYRRLKYRI</sequence>
<feature type="non-terminal residue" evidence="1">
    <location>
        <position position="1"/>
    </location>
</feature>
<evidence type="ECO:0000313" key="1">
    <source>
        <dbReference type="EMBL" id="VVC35308.1"/>
    </source>
</evidence>
<gene>
    <name evidence="1" type="ORF">CINCED_3A017512</name>
</gene>
<evidence type="ECO:0000313" key="2">
    <source>
        <dbReference type="Proteomes" id="UP000325440"/>
    </source>
</evidence>
<protein>
    <submittedName>
        <fullName evidence="1">Uncharacterized protein</fullName>
    </submittedName>
</protein>
<reference evidence="1 2" key="1">
    <citation type="submission" date="2019-08" db="EMBL/GenBank/DDBJ databases">
        <authorList>
            <person name="Alioto T."/>
            <person name="Alioto T."/>
            <person name="Gomez Garrido J."/>
        </authorList>
    </citation>
    <scope>NUCLEOTIDE SEQUENCE [LARGE SCALE GENOMIC DNA]</scope>
</reference>
<accession>A0A5E4MSP6</accession>
<dbReference type="EMBL" id="CABPRJ010001426">
    <property type="protein sequence ID" value="VVC35308.1"/>
    <property type="molecule type" value="Genomic_DNA"/>
</dbReference>
<dbReference type="Proteomes" id="UP000325440">
    <property type="component" value="Unassembled WGS sequence"/>
</dbReference>
<proteinExistence type="predicted"/>